<dbReference type="OrthoDB" id="9797595at2"/>
<comment type="caution">
    <text evidence="1">The sequence shown here is derived from an EMBL/GenBank/DDBJ whole genome shotgun (WGS) entry which is preliminary data.</text>
</comment>
<evidence type="ECO:0000313" key="2">
    <source>
        <dbReference type="Proteomes" id="UP000267003"/>
    </source>
</evidence>
<dbReference type="CDD" id="cd07817">
    <property type="entry name" value="SRPBCC_8"/>
    <property type="match status" value="1"/>
</dbReference>
<name>A0A3A8PUW0_9BACT</name>
<gene>
    <name evidence="1" type="ORF">D7W81_36635</name>
</gene>
<dbReference type="EMBL" id="RAWK01000341">
    <property type="protein sequence ID" value="RKH55264.1"/>
    <property type="molecule type" value="Genomic_DNA"/>
</dbReference>
<dbReference type="Pfam" id="PF10604">
    <property type="entry name" value="Polyketide_cyc2"/>
    <property type="match status" value="1"/>
</dbReference>
<dbReference type="AlphaFoldDB" id="A0A3A8PUW0"/>
<proteinExistence type="predicted"/>
<sequence>MPSSRTTALREAPSQAAASQEDLLTKRWGPAASTVVAATLMSLGLRRRSLGGTVVALASGALLYRGLHSRRRSLSTERRASTGEEARRVQFTQVEHTLTVGRPADVLYRLWSEPSTLSLLMAHFAEVTPTAGNGRHWRIHGPFGREVSWDSRLVEDRPPELHRWESTEDSPMKTRGWVRFKPAPSDWGTEVTLHLEFAPPGGAVAEALAKRMRGIPSMQVMKALRRFKSLAETGEIPTLDHNPSARVSAD</sequence>
<keyword evidence="2" id="KW-1185">Reference proteome</keyword>
<dbReference type="Proteomes" id="UP000267003">
    <property type="component" value="Unassembled WGS sequence"/>
</dbReference>
<dbReference type="InterPro" id="IPR047137">
    <property type="entry name" value="ORF3"/>
</dbReference>
<protein>
    <submittedName>
        <fullName evidence="1">SRPBCC family protein</fullName>
    </submittedName>
</protein>
<dbReference type="RefSeq" id="WP_120560022.1">
    <property type="nucleotide sequence ID" value="NZ_RAWK01000341.1"/>
</dbReference>
<evidence type="ECO:0000313" key="1">
    <source>
        <dbReference type="EMBL" id="RKH55264.1"/>
    </source>
</evidence>
<accession>A0A3A8PUW0</accession>
<dbReference type="SUPFAM" id="SSF55961">
    <property type="entry name" value="Bet v1-like"/>
    <property type="match status" value="1"/>
</dbReference>
<dbReference type="PANTHER" id="PTHR33824:SF7">
    <property type="entry name" value="POLYKETIDE CYCLASE_DEHYDRASE AND LIPID TRANSPORT SUPERFAMILY PROTEIN"/>
    <property type="match status" value="1"/>
</dbReference>
<organism evidence="1 2">
    <name type="scientific">Corallococcus aberystwythensis</name>
    <dbReference type="NCBI Taxonomy" id="2316722"/>
    <lineage>
        <taxon>Bacteria</taxon>
        <taxon>Pseudomonadati</taxon>
        <taxon>Myxococcota</taxon>
        <taxon>Myxococcia</taxon>
        <taxon>Myxococcales</taxon>
        <taxon>Cystobacterineae</taxon>
        <taxon>Myxococcaceae</taxon>
        <taxon>Corallococcus</taxon>
    </lineage>
</organism>
<dbReference type="InterPro" id="IPR019587">
    <property type="entry name" value="Polyketide_cyclase/dehydratase"/>
</dbReference>
<reference evidence="2" key="1">
    <citation type="submission" date="2018-09" db="EMBL/GenBank/DDBJ databases">
        <authorList>
            <person name="Livingstone P.G."/>
            <person name="Whitworth D.E."/>
        </authorList>
    </citation>
    <scope>NUCLEOTIDE SEQUENCE [LARGE SCALE GENOMIC DNA]</scope>
    <source>
        <strain evidence="2">AB050A</strain>
    </source>
</reference>
<dbReference type="InterPro" id="IPR023393">
    <property type="entry name" value="START-like_dom_sf"/>
</dbReference>
<dbReference type="PANTHER" id="PTHR33824">
    <property type="entry name" value="POLYKETIDE CYCLASE/DEHYDRASE AND LIPID TRANSPORT SUPERFAMILY PROTEIN"/>
    <property type="match status" value="1"/>
</dbReference>
<dbReference type="Gene3D" id="3.30.530.20">
    <property type="match status" value="1"/>
</dbReference>